<organism evidence="5 6">
    <name type="scientific">Promicromonospora alba</name>
    <dbReference type="NCBI Taxonomy" id="1616110"/>
    <lineage>
        <taxon>Bacteria</taxon>
        <taxon>Bacillati</taxon>
        <taxon>Actinomycetota</taxon>
        <taxon>Actinomycetes</taxon>
        <taxon>Micrococcales</taxon>
        <taxon>Promicromonosporaceae</taxon>
        <taxon>Promicromonospora</taxon>
    </lineage>
</organism>
<keyword evidence="6" id="KW-1185">Reference proteome</keyword>
<proteinExistence type="predicted"/>
<name>A0ABV9HBK8_9MICO</name>
<evidence type="ECO:0000313" key="6">
    <source>
        <dbReference type="Proteomes" id="UP001596011"/>
    </source>
</evidence>
<sequence length="234" mass="24882">MTDFESKLEIEFETAGAEDRDHRTVAVVHAGLGQPSSTRLLADRLADATVRELEALGQDVTVEVVELRDHGHAIIDAMLTGFPTGDLARAIETITRADAVIAVTPLFTTTYSGLFKSFVDILDKEALTGMPVLLGATGGTPRHSLALEYSLRPLFTYLRADVVTTSVFAATDDWAQAAGTGHDDGGSSLPQRIERAGRSLAALVFARGEHAKPADPFASTPSFLDMLGGEQGSN</sequence>
<keyword evidence="2" id="KW-0288">FMN</keyword>
<dbReference type="NCBIfam" id="TIGR04037">
    <property type="entry name" value="LLM_duo_CE1759"/>
    <property type="match status" value="1"/>
</dbReference>
<dbReference type="PANTHER" id="PTHR43408:SF2">
    <property type="entry name" value="FMN REDUCTASE (NADPH)"/>
    <property type="match status" value="1"/>
</dbReference>
<dbReference type="EC" id="1.5.1.-" evidence="5"/>
<feature type="domain" description="NADPH-dependent FMN reductase-like" evidence="4">
    <location>
        <begin position="25"/>
        <end position="173"/>
    </location>
</feature>
<evidence type="ECO:0000256" key="2">
    <source>
        <dbReference type="ARBA" id="ARBA00022643"/>
    </source>
</evidence>
<protein>
    <submittedName>
        <fullName evidence="5">FMN reductase</fullName>
        <ecNumber evidence="5">1.5.1.-</ecNumber>
    </submittedName>
</protein>
<evidence type="ECO:0000259" key="4">
    <source>
        <dbReference type="Pfam" id="PF03358"/>
    </source>
</evidence>
<gene>
    <name evidence="5" type="ORF">ACFO6V_00650</name>
</gene>
<dbReference type="EMBL" id="JBHSFI010000001">
    <property type="protein sequence ID" value="MFC4626719.1"/>
    <property type="molecule type" value="Genomic_DNA"/>
</dbReference>
<dbReference type="Gene3D" id="3.40.50.360">
    <property type="match status" value="1"/>
</dbReference>
<dbReference type="SUPFAM" id="SSF52218">
    <property type="entry name" value="Flavoproteins"/>
    <property type="match status" value="1"/>
</dbReference>
<dbReference type="InterPro" id="IPR029039">
    <property type="entry name" value="Flavoprotein-like_sf"/>
</dbReference>
<comment type="caution">
    <text evidence="5">The sequence shown here is derived from an EMBL/GenBank/DDBJ whole genome shotgun (WGS) entry which is preliminary data.</text>
</comment>
<dbReference type="Pfam" id="PF03358">
    <property type="entry name" value="FMN_red"/>
    <property type="match status" value="1"/>
</dbReference>
<reference evidence="6" key="1">
    <citation type="journal article" date="2019" name="Int. J. Syst. Evol. Microbiol.">
        <title>The Global Catalogue of Microorganisms (GCM) 10K type strain sequencing project: providing services to taxonomists for standard genome sequencing and annotation.</title>
        <authorList>
            <consortium name="The Broad Institute Genomics Platform"/>
            <consortium name="The Broad Institute Genome Sequencing Center for Infectious Disease"/>
            <person name="Wu L."/>
            <person name="Ma J."/>
        </authorList>
    </citation>
    <scope>NUCLEOTIDE SEQUENCE [LARGE SCALE GENOMIC DNA]</scope>
    <source>
        <strain evidence="6">CCUG 42722</strain>
    </source>
</reference>
<evidence type="ECO:0000256" key="3">
    <source>
        <dbReference type="ARBA" id="ARBA00023002"/>
    </source>
</evidence>
<evidence type="ECO:0000256" key="1">
    <source>
        <dbReference type="ARBA" id="ARBA00022630"/>
    </source>
</evidence>
<dbReference type="InterPro" id="IPR023932">
    <property type="entry name" value="CE1759_FMN_reduct"/>
</dbReference>
<dbReference type="InterPro" id="IPR005025">
    <property type="entry name" value="FMN_Rdtase-like_dom"/>
</dbReference>
<keyword evidence="1" id="KW-0285">Flavoprotein</keyword>
<dbReference type="Proteomes" id="UP001596011">
    <property type="component" value="Unassembled WGS sequence"/>
</dbReference>
<evidence type="ECO:0000313" key="5">
    <source>
        <dbReference type="EMBL" id="MFC4626719.1"/>
    </source>
</evidence>
<keyword evidence="3 5" id="KW-0560">Oxidoreductase</keyword>
<dbReference type="InterPro" id="IPR051814">
    <property type="entry name" value="NAD(P)H-dep_FMN_reductase"/>
</dbReference>
<dbReference type="PANTHER" id="PTHR43408">
    <property type="entry name" value="FMN REDUCTASE (NADPH)"/>
    <property type="match status" value="1"/>
</dbReference>
<accession>A0ABV9HBK8</accession>
<dbReference type="GO" id="GO:0016491">
    <property type="term" value="F:oxidoreductase activity"/>
    <property type="evidence" value="ECO:0007669"/>
    <property type="project" value="UniProtKB-KW"/>
</dbReference>
<dbReference type="RefSeq" id="WP_377131105.1">
    <property type="nucleotide sequence ID" value="NZ_JBHSFI010000001.1"/>
</dbReference>